<keyword evidence="1" id="KW-0547">Nucleotide-binding</keyword>
<dbReference type="Proteomes" id="UP000553706">
    <property type="component" value="Unassembled WGS sequence"/>
</dbReference>
<dbReference type="GO" id="GO:0005524">
    <property type="term" value="F:ATP binding"/>
    <property type="evidence" value="ECO:0007669"/>
    <property type="project" value="UniProtKB-KW"/>
</dbReference>
<evidence type="ECO:0000256" key="3">
    <source>
        <dbReference type="SAM" id="MobiDB-lite"/>
    </source>
</evidence>
<dbReference type="Gene3D" id="3.40.50.300">
    <property type="entry name" value="P-loop containing nucleotide triphosphate hydrolases"/>
    <property type="match status" value="1"/>
</dbReference>
<dbReference type="PANTHER" id="PTHR43384">
    <property type="entry name" value="SEPTUM SITE-DETERMINING PROTEIN MIND HOMOLOG, CHLOROPLASTIC-RELATED"/>
    <property type="match status" value="1"/>
</dbReference>
<dbReference type="GO" id="GO:0051782">
    <property type="term" value="P:negative regulation of cell division"/>
    <property type="evidence" value="ECO:0007669"/>
    <property type="project" value="TreeGrafter"/>
</dbReference>
<protein>
    <submittedName>
        <fullName evidence="4">Pilus assembly protein CpaE</fullName>
    </submittedName>
</protein>
<dbReference type="GO" id="GO:0016887">
    <property type="term" value="F:ATP hydrolysis activity"/>
    <property type="evidence" value="ECO:0007669"/>
    <property type="project" value="TreeGrafter"/>
</dbReference>
<dbReference type="EMBL" id="JACHFJ010000003">
    <property type="protein sequence ID" value="MBB5372783.1"/>
    <property type="molecule type" value="Genomic_DNA"/>
</dbReference>
<dbReference type="SUPFAM" id="SSF52540">
    <property type="entry name" value="P-loop containing nucleoside triphosphate hydrolases"/>
    <property type="match status" value="1"/>
</dbReference>
<proteinExistence type="predicted"/>
<dbReference type="PANTHER" id="PTHR43384:SF6">
    <property type="entry name" value="SEPTUM SITE-DETERMINING PROTEIN MIND HOMOLOG, CHLOROPLASTIC"/>
    <property type="match status" value="1"/>
</dbReference>
<keyword evidence="5" id="KW-1185">Reference proteome</keyword>
<sequence>MPDDSRPLAMPRLAQAPGGSHAFAMPALPRPMPQPREKFVGFVSDEPSAALLRECLEGRVPADNRVHVVDFKASLEILAAMTTPEVVLVDLSGEGQPMNAVMELAEVVHEGTVVLAIGKPQNISFYRTVTKGMGIREYLGKPLSRDTVMRNLLPFIAAPPEAQATARGGRLLAMAGARGGVGTTTLATNLAWYIATELHRHTTLLDGMLNTGTVGLHLDLPQSNGLSAVLETPERVDTLLVERCMQDAADRLHVLAGLEPLEHAVRYNHESAVKFIQTIRARYNFAVADAGSRLEPFARDLLLNAQQRVIVMDPSMISIRNLERLTGLPGGARTLLVLNRAGAPGGLAQSYMEQSMGLRFDAVIPELPRIVPRSTQLGTPAAALRGPFRAAVAALAAAAGAGPPPEKRG</sequence>
<keyword evidence="2" id="KW-0067">ATP-binding</keyword>
<dbReference type="InterPro" id="IPR050625">
    <property type="entry name" value="ParA/MinD_ATPase"/>
</dbReference>
<accession>A0A840VAI5</accession>
<dbReference type="GO" id="GO:0009898">
    <property type="term" value="C:cytoplasmic side of plasma membrane"/>
    <property type="evidence" value="ECO:0007669"/>
    <property type="project" value="TreeGrafter"/>
</dbReference>
<dbReference type="RefSeq" id="WP_183265805.1">
    <property type="nucleotide sequence ID" value="NZ_JACHFJ010000003.1"/>
</dbReference>
<gene>
    <name evidence="4" type="ORF">HNP71_001034</name>
</gene>
<dbReference type="GO" id="GO:0005829">
    <property type="term" value="C:cytosol"/>
    <property type="evidence" value="ECO:0007669"/>
    <property type="project" value="TreeGrafter"/>
</dbReference>
<evidence type="ECO:0000256" key="2">
    <source>
        <dbReference type="ARBA" id="ARBA00022840"/>
    </source>
</evidence>
<evidence type="ECO:0000256" key="1">
    <source>
        <dbReference type="ARBA" id="ARBA00022741"/>
    </source>
</evidence>
<name>A0A840VAI5_9PROT</name>
<dbReference type="AlphaFoldDB" id="A0A840VAI5"/>
<reference evidence="4 5" key="1">
    <citation type="submission" date="2020-08" db="EMBL/GenBank/DDBJ databases">
        <title>Genomic Encyclopedia of Type Strains, Phase IV (KMG-IV): sequencing the most valuable type-strain genomes for metagenomic binning, comparative biology and taxonomic classification.</title>
        <authorList>
            <person name="Goeker M."/>
        </authorList>
    </citation>
    <scope>NUCLEOTIDE SEQUENCE [LARGE SCALE GENOMIC DNA]</scope>
    <source>
        <strain evidence="4 5">DSM 27026</strain>
    </source>
</reference>
<evidence type="ECO:0000313" key="4">
    <source>
        <dbReference type="EMBL" id="MBB5372783.1"/>
    </source>
</evidence>
<organism evidence="4 5">
    <name type="scientific">Acidocella aromatica</name>
    <dbReference type="NCBI Taxonomy" id="1303579"/>
    <lineage>
        <taxon>Bacteria</taxon>
        <taxon>Pseudomonadati</taxon>
        <taxon>Pseudomonadota</taxon>
        <taxon>Alphaproteobacteria</taxon>
        <taxon>Acetobacterales</taxon>
        <taxon>Acidocellaceae</taxon>
        <taxon>Acidocella</taxon>
    </lineage>
</organism>
<comment type="caution">
    <text evidence="4">The sequence shown here is derived from an EMBL/GenBank/DDBJ whole genome shotgun (WGS) entry which is preliminary data.</text>
</comment>
<dbReference type="InterPro" id="IPR027417">
    <property type="entry name" value="P-loop_NTPase"/>
</dbReference>
<dbReference type="Gene3D" id="3.40.50.2300">
    <property type="match status" value="1"/>
</dbReference>
<evidence type="ECO:0000313" key="5">
    <source>
        <dbReference type="Proteomes" id="UP000553706"/>
    </source>
</evidence>
<feature type="region of interest" description="Disordered" evidence="3">
    <location>
        <begin position="1"/>
        <end position="30"/>
    </location>
</feature>